<dbReference type="GO" id="GO:0006310">
    <property type="term" value="P:DNA recombination"/>
    <property type="evidence" value="ECO:0007669"/>
    <property type="project" value="UniProtKB-KW"/>
</dbReference>
<geneLocation type="plasmid" evidence="8 9">
    <name>unnamed</name>
</geneLocation>
<dbReference type="AlphaFoldDB" id="A0A0S2TIK8"/>
<evidence type="ECO:0000313" key="9">
    <source>
        <dbReference type="Proteomes" id="UP000055136"/>
    </source>
</evidence>
<evidence type="ECO:0000259" key="7">
    <source>
        <dbReference type="PROSITE" id="PS51900"/>
    </source>
</evidence>
<dbReference type="InterPro" id="IPR050090">
    <property type="entry name" value="Tyrosine_recombinase_XerCD"/>
</dbReference>
<dbReference type="InterPro" id="IPR011946">
    <property type="entry name" value="Integrase_integron-type"/>
</dbReference>
<dbReference type="InterPro" id="IPR002104">
    <property type="entry name" value="Integrase_catalytic"/>
</dbReference>
<proteinExistence type="inferred from homology"/>
<dbReference type="InterPro" id="IPR010998">
    <property type="entry name" value="Integrase_recombinase_N"/>
</dbReference>
<keyword evidence="9" id="KW-1185">Reference proteome</keyword>
<dbReference type="PANTHER" id="PTHR30349:SF64">
    <property type="entry name" value="PROPHAGE INTEGRASE INTD-RELATED"/>
    <property type="match status" value="1"/>
</dbReference>
<dbReference type="GO" id="GO:0003677">
    <property type="term" value="F:DNA binding"/>
    <property type="evidence" value="ECO:0007669"/>
    <property type="project" value="UniProtKB-UniRule"/>
</dbReference>
<keyword evidence="3 5" id="KW-0238">DNA-binding</keyword>
<dbReference type="Pfam" id="PF00589">
    <property type="entry name" value="Phage_integrase"/>
    <property type="match status" value="1"/>
</dbReference>
<dbReference type="PROSITE" id="PS51898">
    <property type="entry name" value="TYR_RECOMBINASE"/>
    <property type="match status" value="1"/>
</dbReference>
<evidence type="ECO:0000256" key="3">
    <source>
        <dbReference type="ARBA" id="ARBA00023125"/>
    </source>
</evidence>
<feature type="domain" description="Tyr recombinase" evidence="6">
    <location>
        <begin position="113"/>
        <end position="328"/>
    </location>
</feature>
<evidence type="ECO:0000256" key="1">
    <source>
        <dbReference type="ARBA" id="ARBA00008857"/>
    </source>
</evidence>
<sequence>MEVTLWGQDTTSAKPKLLDQVRIACRRLHYSPRTEKSYVFWIRRLILFHNKRHPKDMSQRDIETYLNHLATKKHVSGSTQSAALNAIAFLYREVLDQDLPGLDKLRRVKRKQNIPVVMSIDEVSATFERMKGTPRLMAELIYGTGMRISECVTLRIKDIDFDNRAVTVRAGKGNKDRVTLLPERLIPALRNHLLKVAQLHKSDLLNGNGYVPMPNALYQKYPSASCSLGWQFVFPSTMIRPWRDTGKFARWHCSPSTLRRAFREAVTQAKIHKHVGIHTLRHSFASHLLEAGTDIRTIQSLLGHRNLETTMIYTHIKPDYSKVSSPLDRMPR</sequence>
<dbReference type="EMBL" id="CP013100">
    <property type="protein sequence ID" value="ALP54998.1"/>
    <property type="molecule type" value="Genomic_DNA"/>
</dbReference>
<dbReference type="Gene3D" id="1.10.443.10">
    <property type="entry name" value="Intergrase catalytic core"/>
    <property type="match status" value="1"/>
</dbReference>
<dbReference type="KEGG" id="tee:Tel_17085"/>
<comment type="similarity">
    <text evidence="1">Belongs to the 'phage' integrase family.</text>
</comment>
<keyword evidence="4" id="KW-0233">DNA recombination</keyword>
<dbReference type="PROSITE" id="PS51900">
    <property type="entry name" value="CB"/>
    <property type="match status" value="1"/>
</dbReference>
<keyword evidence="2" id="KW-0229">DNA integration</keyword>
<dbReference type="InterPro" id="IPR044068">
    <property type="entry name" value="CB"/>
</dbReference>
<reference evidence="8" key="1">
    <citation type="submission" date="2015-10" db="EMBL/GenBank/DDBJ databases">
        <title>Description of Candidatus Tenderia electrophaga gen. nov, sp. nov., an Uncultivated Electroautotroph from a Biocathode Enrichment.</title>
        <authorList>
            <person name="Eddie B.J."/>
            <person name="Malanoski A.P."/>
            <person name="Wang Z."/>
            <person name="Hall R.J."/>
            <person name="Oh S.D."/>
            <person name="Heiner C."/>
            <person name="Lin B."/>
            <person name="Strycharz-Glaven S.M."/>
        </authorList>
    </citation>
    <scope>NUCLEOTIDE SEQUENCE [LARGE SCALE GENOMIC DNA]</scope>
    <source>
        <strain evidence="8">NRL1</strain>
        <plasmid evidence="8">unnamed</plasmid>
    </source>
</reference>
<accession>A0A0S2TIK8</accession>
<evidence type="ECO:0000313" key="8">
    <source>
        <dbReference type="EMBL" id="ALP54998.1"/>
    </source>
</evidence>
<dbReference type="InterPro" id="IPR004107">
    <property type="entry name" value="Integrase_SAM-like_N"/>
</dbReference>
<dbReference type="PANTHER" id="PTHR30349">
    <property type="entry name" value="PHAGE INTEGRASE-RELATED"/>
    <property type="match status" value="1"/>
</dbReference>
<keyword evidence="8" id="KW-0614">Plasmid</keyword>
<dbReference type="SUPFAM" id="SSF56349">
    <property type="entry name" value="DNA breaking-rejoining enzymes"/>
    <property type="match status" value="1"/>
</dbReference>
<evidence type="ECO:0000256" key="4">
    <source>
        <dbReference type="ARBA" id="ARBA00023172"/>
    </source>
</evidence>
<dbReference type="InterPro" id="IPR013762">
    <property type="entry name" value="Integrase-like_cat_sf"/>
</dbReference>
<evidence type="ECO:0000256" key="5">
    <source>
        <dbReference type="PROSITE-ProRule" id="PRU01248"/>
    </source>
</evidence>
<protein>
    <submittedName>
        <fullName evidence="8">Integrase</fullName>
    </submittedName>
</protein>
<dbReference type="GO" id="GO:0015074">
    <property type="term" value="P:DNA integration"/>
    <property type="evidence" value="ECO:0007669"/>
    <property type="project" value="UniProtKB-KW"/>
</dbReference>
<organism evidence="8 9">
    <name type="scientific">Candidatus Tenderia electrophaga</name>
    <dbReference type="NCBI Taxonomy" id="1748243"/>
    <lineage>
        <taxon>Bacteria</taxon>
        <taxon>Pseudomonadati</taxon>
        <taxon>Pseudomonadota</taxon>
        <taxon>Gammaproteobacteria</taxon>
        <taxon>Candidatus Tenderiales</taxon>
        <taxon>Candidatus Tenderiaceae</taxon>
        <taxon>Candidatus Tenderia</taxon>
    </lineage>
</organism>
<dbReference type="InterPro" id="IPR011010">
    <property type="entry name" value="DNA_brk_join_enz"/>
</dbReference>
<name>A0A0S2TIK8_9GAMM</name>
<dbReference type="Proteomes" id="UP000055136">
    <property type="component" value="Plasmid unnamed"/>
</dbReference>
<evidence type="ECO:0000259" key="6">
    <source>
        <dbReference type="PROSITE" id="PS51898"/>
    </source>
</evidence>
<evidence type="ECO:0000256" key="2">
    <source>
        <dbReference type="ARBA" id="ARBA00022908"/>
    </source>
</evidence>
<dbReference type="Pfam" id="PF13495">
    <property type="entry name" value="Phage_int_SAM_4"/>
    <property type="match status" value="1"/>
</dbReference>
<gene>
    <name evidence="8" type="ORF">Tel_17085</name>
</gene>
<dbReference type="Gene3D" id="1.10.150.130">
    <property type="match status" value="1"/>
</dbReference>
<feature type="domain" description="Core-binding (CB)" evidence="7">
    <location>
        <begin position="16"/>
        <end position="95"/>
    </location>
</feature>
<dbReference type="NCBIfam" id="TIGR02249">
    <property type="entry name" value="integrase_gron"/>
    <property type="match status" value="1"/>
</dbReference>